<evidence type="ECO:0000313" key="2">
    <source>
        <dbReference type="EMBL" id="EGU40366.1"/>
    </source>
</evidence>
<reference evidence="2 3" key="1">
    <citation type="journal article" date="2012" name="Int. J. Syst. Evol. Microbiol.">
        <title>Vibrio caribbeanicus sp. nov., isolated from the marine sponge Scleritoderma cyanea.</title>
        <authorList>
            <person name="Hoffmann M."/>
            <person name="Monday S.R."/>
            <person name="Allard M.W."/>
            <person name="Strain E.A."/>
            <person name="Whittaker P."/>
            <person name="Naum M."/>
            <person name="McCarthy P.J."/>
            <person name="Lopez J.V."/>
            <person name="Fischer M."/>
            <person name="Brown E.W."/>
        </authorList>
    </citation>
    <scope>NUCLEOTIDE SEQUENCE [LARGE SCALE GENOMIC DNA]</scope>
    <source>
        <strain evidence="2 3">ATCC 700023</strain>
    </source>
</reference>
<feature type="transmembrane region" description="Helical" evidence="1">
    <location>
        <begin position="24"/>
        <end position="47"/>
    </location>
</feature>
<keyword evidence="3" id="KW-1185">Reference proteome</keyword>
<dbReference type="Proteomes" id="UP000004605">
    <property type="component" value="Unassembled WGS sequence"/>
</dbReference>
<keyword evidence="1" id="KW-0812">Transmembrane</keyword>
<organism evidence="2 3">
    <name type="scientific">Vibrio ichthyoenteri ATCC 700023</name>
    <dbReference type="NCBI Taxonomy" id="870968"/>
    <lineage>
        <taxon>Bacteria</taxon>
        <taxon>Pseudomonadati</taxon>
        <taxon>Pseudomonadota</taxon>
        <taxon>Gammaproteobacteria</taxon>
        <taxon>Vibrionales</taxon>
        <taxon>Vibrionaceae</taxon>
        <taxon>Vibrio</taxon>
    </lineage>
</organism>
<accession>F9S221</accession>
<evidence type="ECO:0000313" key="3">
    <source>
        <dbReference type="Proteomes" id="UP000004605"/>
    </source>
</evidence>
<keyword evidence="1" id="KW-0472">Membrane</keyword>
<evidence type="ECO:0000256" key="1">
    <source>
        <dbReference type="SAM" id="Phobius"/>
    </source>
</evidence>
<sequence length="61" mass="7158">MPKIMLETDWIGFMTLAWNASPTFVIILIVMLATVLWGMLFIVTQIVKSIWRSIKRDKYIL</sequence>
<dbReference type="EMBL" id="AFWF01000129">
    <property type="protein sequence ID" value="EGU40366.1"/>
    <property type="molecule type" value="Genomic_DNA"/>
</dbReference>
<comment type="caution">
    <text evidence="2">The sequence shown here is derived from an EMBL/GenBank/DDBJ whole genome shotgun (WGS) entry which is preliminary data.</text>
</comment>
<protein>
    <submittedName>
        <fullName evidence="2">Uncharacterized protein</fullName>
    </submittedName>
</protein>
<name>F9S221_9VIBR</name>
<dbReference type="AlphaFoldDB" id="F9S221"/>
<gene>
    <name evidence="2" type="ORF">VII00023_22443</name>
</gene>
<keyword evidence="1" id="KW-1133">Transmembrane helix</keyword>
<proteinExistence type="predicted"/>